<gene>
    <name evidence="1" type="ORF">CINCED_3A018569</name>
</gene>
<dbReference type="AlphaFoldDB" id="A0A5E4M6M4"/>
<proteinExistence type="predicted"/>
<evidence type="ECO:0000313" key="1">
    <source>
        <dbReference type="EMBL" id="VVC27180.1"/>
    </source>
</evidence>
<keyword evidence="2" id="KW-1185">Reference proteome</keyword>
<dbReference type="Proteomes" id="UP000325440">
    <property type="component" value="Unassembled WGS sequence"/>
</dbReference>
<organism evidence="1 2">
    <name type="scientific">Cinara cedri</name>
    <dbReference type="NCBI Taxonomy" id="506608"/>
    <lineage>
        <taxon>Eukaryota</taxon>
        <taxon>Metazoa</taxon>
        <taxon>Ecdysozoa</taxon>
        <taxon>Arthropoda</taxon>
        <taxon>Hexapoda</taxon>
        <taxon>Insecta</taxon>
        <taxon>Pterygota</taxon>
        <taxon>Neoptera</taxon>
        <taxon>Paraneoptera</taxon>
        <taxon>Hemiptera</taxon>
        <taxon>Sternorrhyncha</taxon>
        <taxon>Aphidomorpha</taxon>
        <taxon>Aphidoidea</taxon>
        <taxon>Aphididae</taxon>
        <taxon>Lachninae</taxon>
        <taxon>Cinara</taxon>
    </lineage>
</organism>
<dbReference type="EMBL" id="CABPRJ010000068">
    <property type="protein sequence ID" value="VVC27180.1"/>
    <property type="molecule type" value="Genomic_DNA"/>
</dbReference>
<evidence type="ECO:0000313" key="2">
    <source>
        <dbReference type="Proteomes" id="UP000325440"/>
    </source>
</evidence>
<dbReference type="OrthoDB" id="6578444at2759"/>
<name>A0A5E4M6M4_9HEMI</name>
<accession>A0A5E4M6M4</accession>
<protein>
    <submittedName>
        <fullName evidence="1">Uncharacterized protein</fullName>
    </submittedName>
</protein>
<sequence>MASKNLSQSDSNKKDASNQMTTFNPVIYTFRTTQQTGREQAFALQQPFATLFDNLITVLWVVYYKKTSLRIGINQLQWALQFMQCMKVDNGYPESIGKIVSDLENQLITLYAMVGKVLKEKKKSEVEIAEKDVNEKSSISSGVKNALLSGYKSYNEEDIMKKLDTIDIVLDPVTGEPKNINDLHSLAKRKAKSDKCPIKKNSSKIYVIGALQNVMKKTTDAATKTEVEKLIKELKLESQPAKKTP</sequence>
<reference evidence="1 2" key="1">
    <citation type="submission" date="2019-08" db="EMBL/GenBank/DDBJ databases">
        <authorList>
            <person name="Alioto T."/>
            <person name="Alioto T."/>
            <person name="Gomez Garrido J."/>
        </authorList>
    </citation>
    <scope>NUCLEOTIDE SEQUENCE [LARGE SCALE GENOMIC DNA]</scope>
</reference>